<evidence type="ECO:0000313" key="3">
    <source>
        <dbReference type="Proteomes" id="UP000756346"/>
    </source>
</evidence>
<protein>
    <submittedName>
        <fullName evidence="2">Uncharacterized protein</fullName>
    </submittedName>
</protein>
<feature type="region of interest" description="Disordered" evidence="1">
    <location>
        <begin position="1"/>
        <end position="54"/>
    </location>
</feature>
<feature type="compositionally biased region" description="Basic and acidic residues" evidence="1">
    <location>
        <begin position="16"/>
        <end position="25"/>
    </location>
</feature>
<dbReference type="AlphaFoldDB" id="A0A9P8XTX8"/>
<proteinExistence type="predicted"/>
<dbReference type="GeneID" id="70186971"/>
<name>A0A9P8XTX8_9PEZI</name>
<reference evidence="2" key="1">
    <citation type="journal article" date="2021" name="Nat. Commun.">
        <title>Genetic determinants of endophytism in the Arabidopsis root mycobiome.</title>
        <authorList>
            <person name="Mesny F."/>
            <person name="Miyauchi S."/>
            <person name="Thiergart T."/>
            <person name="Pickel B."/>
            <person name="Atanasova L."/>
            <person name="Karlsson M."/>
            <person name="Huettel B."/>
            <person name="Barry K.W."/>
            <person name="Haridas S."/>
            <person name="Chen C."/>
            <person name="Bauer D."/>
            <person name="Andreopoulos W."/>
            <person name="Pangilinan J."/>
            <person name="LaButti K."/>
            <person name="Riley R."/>
            <person name="Lipzen A."/>
            <person name="Clum A."/>
            <person name="Drula E."/>
            <person name="Henrissat B."/>
            <person name="Kohler A."/>
            <person name="Grigoriev I.V."/>
            <person name="Martin F.M."/>
            <person name="Hacquard S."/>
        </authorList>
    </citation>
    <scope>NUCLEOTIDE SEQUENCE</scope>
    <source>
        <strain evidence="2">MPI-CAGE-CH-0230</strain>
    </source>
</reference>
<sequence>MDIDNNHNAESGLLDESCRGTSRRDNLRHHSHEAIGGDHGSACGPRGGEDSREPTMHDITNVAMVHDGILPQVTEAGKGEADDRASDRGIWGLGSGSHAIPLTNPLSEDLAVLKVEQRIVLLLRDEDTYDGGMYPFNLPTEPDHQYGALLELRNLNCDMNPRQLGALSTAGRSCGRAWSHVLTNHHELHVSRAEEESQGLLARRWLAS</sequence>
<accession>A0A9P8XTX8</accession>
<gene>
    <name evidence="2" type="ORF">B0I36DRAFT_355285</name>
</gene>
<dbReference type="Proteomes" id="UP000756346">
    <property type="component" value="Unassembled WGS sequence"/>
</dbReference>
<evidence type="ECO:0000256" key="1">
    <source>
        <dbReference type="SAM" id="MobiDB-lite"/>
    </source>
</evidence>
<evidence type="ECO:0000313" key="2">
    <source>
        <dbReference type="EMBL" id="KAH7016504.1"/>
    </source>
</evidence>
<dbReference type="EMBL" id="JAGTJQ010000012">
    <property type="protein sequence ID" value="KAH7016504.1"/>
    <property type="molecule type" value="Genomic_DNA"/>
</dbReference>
<comment type="caution">
    <text evidence="2">The sequence shown here is derived from an EMBL/GenBank/DDBJ whole genome shotgun (WGS) entry which is preliminary data.</text>
</comment>
<organism evidence="2 3">
    <name type="scientific">Microdochium trichocladiopsis</name>
    <dbReference type="NCBI Taxonomy" id="1682393"/>
    <lineage>
        <taxon>Eukaryota</taxon>
        <taxon>Fungi</taxon>
        <taxon>Dikarya</taxon>
        <taxon>Ascomycota</taxon>
        <taxon>Pezizomycotina</taxon>
        <taxon>Sordariomycetes</taxon>
        <taxon>Xylariomycetidae</taxon>
        <taxon>Xylariales</taxon>
        <taxon>Microdochiaceae</taxon>
        <taxon>Microdochium</taxon>
    </lineage>
</organism>
<keyword evidence="3" id="KW-1185">Reference proteome</keyword>
<dbReference type="RefSeq" id="XP_046006128.1">
    <property type="nucleotide sequence ID" value="XM_046157425.1"/>
</dbReference>